<dbReference type="InterPro" id="IPR018608">
    <property type="entry name" value="Gti1/Pac2"/>
</dbReference>
<keyword evidence="2" id="KW-1185">Reference proteome</keyword>
<name>A0A2G5B4J3_COERN</name>
<evidence type="ECO:0000313" key="1">
    <source>
        <dbReference type="EMBL" id="PIA13647.1"/>
    </source>
</evidence>
<protein>
    <recommendedName>
        <fullName evidence="3">Gti1/Pac2 family-domain-containing protein</fullName>
    </recommendedName>
</protein>
<organism evidence="1 2">
    <name type="scientific">Coemansia reversa (strain ATCC 12441 / NRRL 1564)</name>
    <dbReference type="NCBI Taxonomy" id="763665"/>
    <lineage>
        <taxon>Eukaryota</taxon>
        <taxon>Fungi</taxon>
        <taxon>Fungi incertae sedis</taxon>
        <taxon>Zoopagomycota</taxon>
        <taxon>Kickxellomycotina</taxon>
        <taxon>Kickxellomycetes</taxon>
        <taxon>Kickxellales</taxon>
        <taxon>Kickxellaceae</taxon>
        <taxon>Coemansia</taxon>
    </lineage>
</organism>
<reference evidence="1 2" key="1">
    <citation type="journal article" date="2015" name="Genome Biol. Evol.">
        <title>Phylogenomic analyses indicate that early fungi evolved digesting cell walls of algal ancestors of land plants.</title>
        <authorList>
            <person name="Chang Y."/>
            <person name="Wang S."/>
            <person name="Sekimoto S."/>
            <person name="Aerts A.L."/>
            <person name="Choi C."/>
            <person name="Clum A."/>
            <person name="LaButti K.M."/>
            <person name="Lindquist E.A."/>
            <person name="Yee Ngan C."/>
            <person name="Ohm R.A."/>
            <person name="Salamov A.A."/>
            <person name="Grigoriev I.V."/>
            <person name="Spatafora J.W."/>
            <person name="Berbee M.L."/>
        </authorList>
    </citation>
    <scope>NUCLEOTIDE SEQUENCE [LARGE SCALE GENOMIC DNA]</scope>
    <source>
        <strain evidence="1 2">NRRL 1564</strain>
    </source>
</reference>
<dbReference type="PANTHER" id="PTHR28027:SF1">
    <property type="entry name" value="CAMP INDEPENDENT REGULATORY PROTEIN (AFU_ORTHOLOGUE AFUA_3G09640)"/>
    <property type="match status" value="1"/>
</dbReference>
<dbReference type="GO" id="GO:0003677">
    <property type="term" value="F:DNA binding"/>
    <property type="evidence" value="ECO:0007669"/>
    <property type="project" value="TreeGrafter"/>
</dbReference>
<feature type="non-terminal residue" evidence="1">
    <location>
        <position position="164"/>
    </location>
</feature>
<sequence>MDNASYHGFIATTDDALLMFEACRQNIFPRRRHRLNEIERNEITSGSIFVWDETESGIRRWTDGKRWSPSRVNGCFLSYIELKPKSYKKKQSTTCISCKHSYSDIPMEDDLVKKSLSLFTKDNHKLHLVCYYCKKDVDSGILIEPSRDPRLRSIKISQSRYPEF</sequence>
<evidence type="ECO:0008006" key="3">
    <source>
        <dbReference type="Google" id="ProtNLM"/>
    </source>
</evidence>
<dbReference type="OrthoDB" id="5572844at2759"/>
<dbReference type="PANTHER" id="PTHR28027">
    <property type="entry name" value="TRANSCRIPTIONAL REGULATOR MIT1"/>
    <property type="match status" value="1"/>
</dbReference>
<proteinExistence type="predicted"/>
<dbReference type="Proteomes" id="UP000242474">
    <property type="component" value="Unassembled WGS sequence"/>
</dbReference>
<dbReference type="AlphaFoldDB" id="A0A2G5B4J3"/>
<dbReference type="EMBL" id="KZ303529">
    <property type="protein sequence ID" value="PIA13647.1"/>
    <property type="molecule type" value="Genomic_DNA"/>
</dbReference>
<evidence type="ECO:0000313" key="2">
    <source>
        <dbReference type="Proteomes" id="UP000242474"/>
    </source>
</evidence>
<gene>
    <name evidence="1" type="ORF">COEREDRAFT_48551</name>
</gene>
<accession>A0A2G5B4J3</accession>
<dbReference type="Pfam" id="PF09729">
    <property type="entry name" value="Gti1_Pac2"/>
    <property type="match status" value="1"/>
</dbReference>